<feature type="transmembrane region" description="Helical" evidence="11">
    <location>
        <begin position="30"/>
        <end position="48"/>
    </location>
</feature>
<feature type="transmembrane region" description="Helical" evidence="11">
    <location>
        <begin position="96"/>
        <end position="116"/>
    </location>
</feature>
<feature type="transmembrane region" description="Helical" evidence="11">
    <location>
        <begin position="60"/>
        <end position="84"/>
    </location>
</feature>
<accession>A0A5N7CI28</accession>
<dbReference type="InterPro" id="IPR050173">
    <property type="entry name" value="ABC_transporter_C-like"/>
</dbReference>
<dbReference type="FunFam" id="3.40.50.300:FF:002145">
    <property type="entry name" value="ABC transporter (MsbA subfamily)"/>
    <property type="match status" value="1"/>
</dbReference>
<dbReference type="InterPro" id="IPR056227">
    <property type="entry name" value="TMD0_ABC"/>
</dbReference>
<dbReference type="Pfam" id="PF00005">
    <property type="entry name" value="ABC_tran"/>
    <property type="match status" value="2"/>
</dbReference>
<evidence type="ECO:0000256" key="5">
    <source>
        <dbReference type="ARBA" id="ARBA00022692"/>
    </source>
</evidence>
<feature type="domain" description="ABC transmembrane type-1" evidence="13">
    <location>
        <begin position="271"/>
        <end position="548"/>
    </location>
</feature>
<feature type="transmembrane region" description="Helical" evidence="11">
    <location>
        <begin position="128"/>
        <end position="149"/>
    </location>
</feature>
<keyword evidence="6" id="KW-0547">Nucleotide-binding</keyword>
<feature type="transmembrane region" description="Helical" evidence="11">
    <location>
        <begin position="520"/>
        <end position="539"/>
    </location>
</feature>
<dbReference type="CDD" id="cd18579">
    <property type="entry name" value="ABC_6TM_ABCC_D1"/>
    <property type="match status" value="1"/>
</dbReference>
<comment type="subcellular location">
    <subcellularLocation>
        <location evidence="1">Cell membrane</location>
        <topology evidence="1">Multi-pass membrane protein</topology>
    </subcellularLocation>
</comment>
<dbReference type="GO" id="GO:0005886">
    <property type="term" value="C:plasma membrane"/>
    <property type="evidence" value="ECO:0007669"/>
    <property type="project" value="UniProtKB-SubCell"/>
</dbReference>
<organism evidence="14">
    <name type="scientific">Petromyces alliaceus</name>
    <name type="common">Aspergillus alliaceus</name>
    <dbReference type="NCBI Taxonomy" id="209559"/>
    <lineage>
        <taxon>Eukaryota</taxon>
        <taxon>Fungi</taxon>
        <taxon>Dikarya</taxon>
        <taxon>Ascomycota</taxon>
        <taxon>Pezizomycotina</taxon>
        <taxon>Eurotiomycetes</taxon>
        <taxon>Eurotiomycetidae</taxon>
        <taxon>Eurotiales</taxon>
        <taxon>Aspergillaceae</taxon>
        <taxon>Aspergillus</taxon>
        <taxon>Aspergillus subgen. Circumdati</taxon>
    </lineage>
</organism>
<feature type="domain" description="ABC transporter" evidence="12">
    <location>
        <begin position="602"/>
        <end position="826"/>
    </location>
</feature>
<feature type="domain" description="ABC transmembrane type-1" evidence="13">
    <location>
        <begin position="886"/>
        <end position="1165"/>
    </location>
</feature>
<keyword evidence="7" id="KW-0067">ATP-binding</keyword>
<dbReference type="GO" id="GO:0005524">
    <property type="term" value="F:ATP binding"/>
    <property type="evidence" value="ECO:0007669"/>
    <property type="project" value="UniProtKB-KW"/>
</dbReference>
<dbReference type="Gene3D" id="1.20.1560.10">
    <property type="entry name" value="ABC transporter type 1, transmembrane domain"/>
    <property type="match status" value="2"/>
</dbReference>
<keyword evidence="10" id="KW-0325">Glycoprotein</keyword>
<dbReference type="GO" id="GO:0140359">
    <property type="term" value="F:ABC-type transporter activity"/>
    <property type="evidence" value="ECO:0007669"/>
    <property type="project" value="InterPro"/>
</dbReference>
<feature type="transmembrane region" description="Helical" evidence="11">
    <location>
        <begin position="997"/>
        <end position="1018"/>
    </location>
</feature>
<feature type="domain" description="ABC transporter" evidence="12">
    <location>
        <begin position="1204"/>
        <end position="1434"/>
    </location>
</feature>
<evidence type="ECO:0000259" key="13">
    <source>
        <dbReference type="PROSITE" id="PS50929"/>
    </source>
</evidence>
<dbReference type="SUPFAM" id="SSF90123">
    <property type="entry name" value="ABC transporter transmembrane region"/>
    <property type="match status" value="2"/>
</dbReference>
<keyword evidence="4" id="KW-1003">Cell membrane</keyword>
<gene>
    <name evidence="14" type="ORF">BDV23DRAFT_148721</name>
</gene>
<evidence type="ECO:0000256" key="1">
    <source>
        <dbReference type="ARBA" id="ARBA00004651"/>
    </source>
</evidence>
<dbReference type="GO" id="GO:0016887">
    <property type="term" value="F:ATP hydrolysis activity"/>
    <property type="evidence" value="ECO:0007669"/>
    <property type="project" value="InterPro"/>
</dbReference>
<dbReference type="InterPro" id="IPR044746">
    <property type="entry name" value="ABCC_6TM_D1"/>
</dbReference>
<dbReference type="Gene3D" id="3.40.50.300">
    <property type="entry name" value="P-loop containing nucleotide triphosphate hydrolases"/>
    <property type="match status" value="2"/>
</dbReference>
<feature type="transmembrane region" description="Helical" evidence="11">
    <location>
        <begin position="483"/>
        <end position="508"/>
    </location>
</feature>
<comment type="similarity">
    <text evidence="2">Belongs to the ABC transporter superfamily. ABCC family. Conjugate transporter (TC 3.A.1.208) subfamily.</text>
</comment>
<dbReference type="InterPro" id="IPR044726">
    <property type="entry name" value="ABCC_6TM_D2"/>
</dbReference>
<evidence type="ECO:0000256" key="2">
    <source>
        <dbReference type="ARBA" id="ARBA00009726"/>
    </source>
</evidence>
<keyword evidence="3" id="KW-0813">Transport</keyword>
<evidence type="ECO:0000256" key="6">
    <source>
        <dbReference type="ARBA" id="ARBA00022741"/>
    </source>
</evidence>
<feature type="transmembrane region" description="Helical" evidence="11">
    <location>
        <begin position="921"/>
        <end position="947"/>
    </location>
</feature>
<dbReference type="InterPro" id="IPR003439">
    <property type="entry name" value="ABC_transporter-like_ATP-bd"/>
</dbReference>
<dbReference type="SMART" id="SM00382">
    <property type="entry name" value="AAA"/>
    <property type="match status" value="2"/>
</dbReference>
<feature type="transmembrane region" description="Helical" evidence="11">
    <location>
        <begin position="399"/>
        <end position="420"/>
    </location>
</feature>
<feature type="transmembrane region" description="Helical" evidence="11">
    <location>
        <begin position="1134"/>
        <end position="1154"/>
    </location>
</feature>
<evidence type="ECO:0000256" key="10">
    <source>
        <dbReference type="ARBA" id="ARBA00023180"/>
    </source>
</evidence>
<evidence type="ECO:0000313" key="14">
    <source>
        <dbReference type="EMBL" id="KAE8393850.1"/>
    </source>
</evidence>
<dbReference type="InterPro" id="IPR011527">
    <property type="entry name" value="ABC1_TM_dom"/>
</dbReference>
<evidence type="ECO:0000256" key="7">
    <source>
        <dbReference type="ARBA" id="ARBA00022840"/>
    </source>
</evidence>
<evidence type="ECO:0000256" key="4">
    <source>
        <dbReference type="ARBA" id="ARBA00022475"/>
    </source>
</evidence>
<dbReference type="PROSITE" id="PS00211">
    <property type="entry name" value="ABC_TRANSPORTER_1"/>
    <property type="match status" value="1"/>
</dbReference>
<dbReference type="CDD" id="cd18580">
    <property type="entry name" value="ABC_6TM_ABCC_D2"/>
    <property type="match status" value="1"/>
</dbReference>
<evidence type="ECO:0000256" key="3">
    <source>
        <dbReference type="ARBA" id="ARBA00022448"/>
    </source>
</evidence>
<evidence type="ECO:0000256" key="9">
    <source>
        <dbReference type="ARBA" id="ARBA00023136"/>
    </source>
</evidence>
<feature type="transmembrane region" description="Helical" evidence="11">
    <location>
        <begin position="1024"/>
        <end position="1044"/>
    </location>
</feature>
<feature type="transmembrane region" description="Helical" evidence="11">
    <location>
        <begin position="302"/>
        <end position="325"/>
    </location>
</feature>
<dbReference type="FunFam" id="1.20.1560.10:FF:000066">
    <property type="entry name" value="ABC multidrug transporter (Eurofung)"/>
    <property type="match status" value="1"/>
</dbReference>
<dbReference type="FunFam" id="1.20.1560.10:FF:000055">
    <property type="entry name" value="ABC multidrug transporter (Eurofung)"/>
    <property type="match status" value="1"/>
</dbReference>
<evidence type="ECO:0000256" key="8">
    <source>
        <dbReference type="ARBA" id="ARBA00022989"/>
    </source>
</evidence>
<dbReference type="Proteomes" id="UP000326877">
    <property type="component" value="Unassembled WGS sequence"/>
</dbReference>
<feature type="transmembrane region" description="Helical" evidence="11">
    <location>
        <begin position="1099"/>
        <end position="1128"/>
    </location>
</feature>
<evidence type="ECO:0000256" key="11">
    <source>
        <dbReference type="SAM" id="Phobius"/>
    </source>
</evidence>
<keyword evidence="9 11" id="KW-0472">Membrane</keyword>
<name>A0A5N7CI28_PETAA</name>
<dbReference type="PANTHER" id="PTHR24223">
    <property type="entry name" value="ATP-BINDING CASSETTE SUB-FAMILY C"/>
    <property type="match status" value="1"/>
</dbReference>
<dbReference type="Pfam" id="PF00664">
    <property type="entry name" value="ABC_membrane"/>
    <property type="match status" value="1"/>
</dbReference>
<reference evidence="14" key="1">
    <citation type="submission" date="2019-04" db="EMBL/GenBank/DDBJ databases">
        <title>Friends and foes A comparative genomics studyof 23 Aspergillus species from section Flavi.</title>
        <authorList>
            <consortium name="DOE Joint Genome Institute"/>
            <person name="Kjaerbolling I."/>
            <person name="Vesth T."/>
            <person name="Frisvad J.C."/>
            <person name="Nybo J.L."/>
            <person name="Theobald S."/>
            <person name="Kildgaard S."/>
            <person name="Isbrandt T."/>
            <person name="Kuo A."/>
            <person name="Sato A."/>
            <person name="Lyhne E.K."/>
            <person name="Kogle M.E."/>
            <person name="Wiebenga A."/>
            <person name="Kun R.S."/>
            <person name="Lubbers R.J."/>
            <person name="Makela M.R."/>
            <person name="Barry K."/>
            <person name="Chovatia M."/>
            <person name="Clum A."/>
            <person name="Daum C."/>
            <person name="Haridas S."/>
            <person name="He G."/>
            <person name="LaButti K."/>
            <person name="Lipzen A."/>
            <person name="Mondo S."/>
            <person name="Riley R."/>
            <person name="Salamov A."/>
            <person name="Simmons B.A."/>
            <person name="Magnuson J.K."/>
            <person name="Henrissat B."/>
            <person name="Mortensen U.H."/>
            <person name="Larsen T.O."/>
            <person name="Devries R.P."/>
            <person name="Grigoriev I.V."/>
            <person name="Machida M."/>
            <person name="Baker S.E."/>
            <person name="Andersen M.R."/>
        </authorList>
    </citation>
    <scope>NUCLEOTIDE SEQUENCE [LARGE SCALE GENOMIC DNA]</scope>
    <source>
        <strain evidence="14">IBT 14317</strain>
    </source>
</reference>
<dbReference type="PROSITE" id="PS50929">
    <property type="entry name" value="ABC_TM1F"/>
    <property type="match status" value="2"/>
</dbReference>
<keyword evidence="5 11" id="KW-0812">Transmembrane</keyword>
<dbReference type="OrthoDB" id="6500128at2759"/>
<dbReference type="PROSITE" id="PS50893">
    <property type="entry name" value="ABC_TRANSPORTER_2"/>
    <property type="match status" value="2"/>
</dbReference>
<keyword evidence="8 11" id="KW-1133">Transmembrane helix</keyword>
<evidence type="ECO:0000259" key="12">
    <source>
        <dbReference type="PROSITE" id="PS50893"/>
    </source>
</evidence>
<dbReference type="InterPro" id="IPR036640">
    <property type="entry name" value="ABC1_TM_sf"/>
</dbReference>
<dbReference type="Pfam" id="PF24357">
    <property type="entry name" value="TMD0_ABC"/>
    <property type="match status" value="1"/>
</dbReference>
<protein>
    <submittedName>
        <fullName evidence="14">Putative multidrug resistance-associated protein</fullName>
    </submittedName>
</protein>
<dbReference type="InterPro" id="IPR003593">
    <property type="entry name" value="AAA+_ATPase"/>
</dbReference>
<dbReference type="InterPro" id="IPR027417">
    <property type="entry name" value="P-loop_NTPase"/>
</dbReference>
<dbReference type="SUPFAM" id="SSF52540">
    <property type="entry name" value="P-loop containing nucleoside triphosphate hydrolases"/>
    <property type="match status" value="2"/>
</dbReference>
<dbReference type="PANTHER" id="PTHR24223:SF404">
    <property type="entry name" value="ABC MULTIDRUG TRANSPORTER (EUROFUNG)-RELATED"/>
    <property type="match status" value="1"/>
</dbReference>
<proteinExistence type="inferred from homology"/>
<dbReference type="InterPro" id="IPR017871">
    <property type="entry name" value="ABC_transporter-like_CS"/>
</dbReference>
<dbReference type="EMBL" id="ML735227">
    <property type="protein sequence ID" value="KAE8393850.1"/>
    <property type="molecule type" value="Genomic_DNA"/>
</dbReference>
<feature type="transmembrane region" description="Helical" evidence="11">
    <location>
        <begin position="155"/>
        <end position="175"/>
    </location>
</feature>
<sequence length="1441" mass="160283">MEVCVDDNGLGPRVNLNCRSFDFTLLFEDIFFISLPAAVLLILLPFRLRWLHRTSVKVNSYRLAICKLSLLAILFVLQILFVALRLKAPAIHSNASLAAGVLNVVATFMAACASFLEDQRSVRPSDILVLYLSMTVICAIAPLRSLWLISPTNTVTGIWTAIFVITIACLCVESVQKSRVLRLESDRPTKEQICGFWTRSLFIWLLSFFRVGFSQVLSIADIPEVDNDLRAQMTGDKLRKAWESSRGKHRLLRATFTAYRFSCLSAIVPRLALSAFTFSQPFLITATVDYINQSPSPESQKFGQALVGAFVLVYTGYAVSTAVYWRQTYRFITMTRAGLISTIYDQTLGLRPEDLTDTAAITLMGTDVERIVNSLRSLHEAWASILEAVVAIWLLKRQVWIACLAPLIIALTSIFAMIPVSARSGQAQTQWIDRVQKRLSVVSGTLNDIKGVHMLGLTDLLFHIISRLRKLEVKTSVRFRKLLIWQVVISNLPTDFSPFATFAIYAIISVAKHDTTLLSAQAFTSLALISLLTSPLLVFCQAMPSLYQAVACFDRIEEYLLVDPVPSERSSSPESVIGLSEVELKSSPQPRGTLPEDILASFQDAIILKSPDTEAVFDRLTLNIRRGVTMIIGPVGCGKSTLIESILGASTVKSGSAVASLSRVAYCSQVPWIQNQTIRQNIVGPYDFDEKWYKFTCWACGLEMDLQKIPQGDSHMAGSNGISLSGGQKQRIALARAIYSRPKVIILDDSFSGLDSKAIALISQRLFGAESYFKTQGISVVLATNTYHLLAHADAIIVLDNGRVVEQGTYQDILNRLPELAMKLEIPSDAAITLTTDDTKIPEAVERSDSISTTSTDIEDLDRSRQRGTWSVYLYYFHHAGFFSLFIFTIFTILYTFSSVFSTLWLQWWVEENERKPNSRLGMYVGIYGLLFVVSAVSLISACWIIFVPMLSSTSLKLHSDLLKAALSAPFGFFQTTDTGSTTNRFGQDMELIDMMLPIYAVNFAEGVSSCVLRLIVLCVLGRYLASSIPLLALVLFCVQLYYLRTSRQIRLLDIEAKAPLYSHFLETIQGIMTIRAFGWEPHFQQESHLRLNSSQKPVYMLFCVQQWLTLVLDLVVGGIAVVLAAVVTSLKGSFSAASIGVALNLLLTFNQTITRTIKMWTMMEISIGAVSRVRSFAKDTPSDNRDFTSDAHRLPDVACYGAIDFDNVSAGHSFNEAPILKDITLSIKPGQKVAVVGPSGSGKTSLIMALLSMLEIKQGRVLVDGRDLSTEQQILRPNINVIPQDPFFLPGTARFNLDPHQNANDDQIQAAVTTVGLWGRICISGGLDAEFVPSDWSVGQKQLLALARTLVRKVPILLMDEATSSVDWETETIMQDIFDKEFADQTIIAVCHRFRFIDRFDRVAVIQHGKVVEYDSPTTLLQQDTQFRRLYKALQEESTA</sequence>
<feature type="transmembrane region" description="Helical" evidence="11">
    <location>
        <begin position="873"/>
        <end position="901"/>
    </location>
</feature>